<sequence>MDKKLSDDYRPIISYNMNKKGAQVIIILEFCITIIAMRYINGPYYLFMFNNPWMYFFLPISIYGLIWQFNGLTLVLSWIIYQIFKLIEPPKEGEFPIDSREYRFYCYRFWIIYYMTYVARAMPLPWVDYLAYRIFSLKTGGNNVLYDSWIDPEFLEIGENCMISLNTQLFSHCIYRDKFVVKRIVIEDSGIAGAGAIVAPGTVIGQGAVLGASSSTKMDQNLKQFCIHVGTPVKLALPIKVIDEREETQSEKQEGDESS</sequence>
<dbReference type="AlphaFoldDB" id="A0A5B9DD02"/>
<reference evidence="2 3" key="2">
    <citation type="journal article" date="2024" name="Int. J. Syst. Evol. Microbiol.">
        <title>Promethearchaeum syntrophicum gen. nov., sp. nov., an anaerobic, obligately syntrophic archaeon, the first isolate of the lineage 'Asgard' archaea, and proposal of the new archaeal phylum Promethearchaeota phyl. nov. and kingdom Promethearchaeati regn. nov.</title>
        <authorList>
            <person name="Imachi H."/>
            <person name="Nobu M.K."/>
            <person name="Kato S."/>
            <person name="Takaki Y."/>
            <person name="Miyazaki M."/>
            <person name="Miyata M."/>
            <person name="Ogawara M."/>
            <person name="Saito Y."/>
            <person name="Sakai S."/>
            <person name="Tahara Y.O."/>
            <person name="Takano Y."/>
            <person name="Tasumi E."/>
            <person name="Uematsu K."/>
            <person name="Yoshimura T."/>
            <person name="Itoh T."/>
            <person name="Ohkuma M."/>
            <person name="Takai K."/>
        </authorList>
    </citation>
    <scope>NUCLEOTIDE SEQUENCE [LARGE SCALE GENOMIC DNA]</scope>
    <source>
        <strain evidence="2 3">MK-D1</strain>
    </source>
</reference>
<reference evidence="2 3" key="1">
    <citation type="journal article" date="2020" name="Nature">
        <title>Isolation of an archaeon at the prokaryote-eukaryote interface.</title>
        <authorList>
            <person name="Imachi H."/>
            <person name="Nobu M.K."/>
            <person name="Nakahara N."/>
            <person name="Morono Y."/>
            <person name="Ogawara M."/>
            <person name="Takaki Y."/>
            <person name="Takano Y."/>
            <person name="Uematsu K."/>
            <person name="Ikuta T."/>
            <person name="Ito M."/>
            <person name="Matsui Y."/>
            <person name="Miyazaki M."/>
            <person name="Murata K."/>
            <person name="Saito Y."/>
            <person name="Sakai S."/>
            <person name="Song C."/>
            <person name="Tasumi E."/>
            <person name="Yamanaka Y."/>
            <person name="Yamaguchi T."/>
            <person name="Kamagata Y."/>
            <person name="Tamaki H."/>
            <person name="Takai K."/>
        </authorList>
    </citation>
    <scope>NUCLEOTIDE SEQUENCE [LARGE SCALE GENOMIC DNA]</scope>
    <source>
        <strain evidence="2 3">MK-D1</strain>
    </source>
</reference>
<accession>A0A5B9DD02</accession>
<name>A0A5B9DD02_9ARCH</name>
<dbReference type="RefSeq" id="WP_147663465.1">
    <property type="nucleotide sequence ID" value="NZ_CP042905.2"/>
</dbReference>
<evidence type="ECO:0000313" key="2">
    <source>
        <dbReference type="EMBL" id="QEE16596.1"/>
    </source>
</evidence>
<keyword evidence="1" id="KW-0472">Membrane</keyword>
<dbReference type="InterPro" id="IPR011004">
    <property type="entry name" value="Trimer_LpxA-like_sf"/>
</dbReference>
<evidence type="ECO:0000256" key="1">
    <source>
        <dbReference type="SAM" id="Phobius"/>
    </source>
</evidence>
<dbReference type="Gene3D" id="2.160.10.10">
    <property type="entry name" value="Hexapeptide repeat proteins"/>
    <property type="match status" value="1"/>
</dbReference>
<keyword evidence="1" id="KW-1133">Transmembrane helix</keyword>
<dbReference type="KEGG" id="psyt:DSAG12_02426"/>
<dbReference type="SUPFAM" id="SSF51161">
    <property type="entry name" value="Trimeric LpxA-like enzymes"/>
    <property type="match status" value="1"/>
</dbReference>
<feature type="transmembrane region" description="Helical" evidence="1">
    <location>
        <begin position="21"/>
        <end position="40"/>
    </location>
</feature>
<dbReference type="GO" id="GO:0016740">
    <property type="term" value="F:transferase activity"/>
    <property type="evidence" value="ECO:0007669"/>
    <property type="project" value="UniProtKB-KW"/>
</dbReference>
<keyword evidence="1" id="KW-0812">Transmembrane</keyword>
<dbReference type="EMBL" id="CP042905">
    <property type="protein sequence ID" value="QEE16596.1"/>
    <property type="molecule type" value="Genomic_DNA"/>
</dbReference>
<evidence type="ECO:0000313" key="3">
    <source>
        <dbReference type="Proteomes" id="UP000321408"/>
    </source>
</evidence>
<feature type="transmembrane region" description="Helical" evidence="1">
    <location>
        <begin position="60"/>
        <end position="84"/>
    </location>
</feature>
<proteinExistence type="predicted"/>
<keyword evidence="3" id="KW-1185">Reference proteome</keyword>
<organism evidence="2 3">
    <name type="scientific">Promethearchaeum syntrophicum</name>
    <dbReference type="NCBI Taxonomy" id="2594042"/>
    <lineage>
        <taxon>Archaea</taxon>
        <taxon>Promethearchaeati</taxon>
        <taxon>Promethearchaeota</taxon>
        <taxon>Promethearchaeia</taxon>
        <taxon>Promethearchaeales</taxon>
        <taxon>Promethearchaeaceae</taxon>
        <taxon>Promethearchaeum</taxon>
    </lineage>
</organism>
<feature type="transmembrane region" description="Helical" evidence="1">
    <location>
        <begin position="105"/>
        <end position="126"/>
    </location>
</feature>
<gene>
    <name evidence="2" type="ORF">DSAG12_02426</name>
</gene>
<dbReference type="GeneID" id="41330412"/>
<protein>
    <submittedName>
        <fullName evidence="2">Uncharacterized protein</fullName>
    </submittedName>
</protein>
<dbReference type="Proteomes" id="UP000321408">
    <property type="component" value="Chromosome"/>
</dbReference>